<keyword evidence="2" id="KW-1185">Reference proteome</keyword>
<protein>
    <submittedName>
        <fullName evidence="1">Uncharacterized protein</fullName>
    </submittedName>
</protein>
<sequence length="54" mass="5968">MGKGHATILLDPVFFTILLPNVFKGILDVTDVTTNIPFFGNFMEFASSSPMYLV</sequence>
<gene>
    <name evidence="1" type="ORF">SAMN05421670_0938</name>
</gene>
<dbReference type="EMBL" id="FOXU01000001">
    <property type="protein sequence ID" value="SFQ10138.1"/>
    <property type="molecule type" value="Genomic_DNA"/>
</dbReference>
<name>A0A1I5VRF2_9BACI</name>
<proteinExistence type="predicted"/>
<dbReference type="AlphaFoldDB" id="A0A1I5VRF2"/>
<organism evidence="1 2">
    <name type="scientific">Psychrobacillus psychrotolerans</name>
    <dbReference type="NCBI Taxonomy" id="126156"/>
    <lineage>
        <taxon>Bacteria</taxon>
        <taxon>Bacillati</taxon>
        <taxon>Bacillota</taxon>
        <taxon>Bacilli</taxon>
        <taxon>Bacillales</taxon>
        <taxon>Bacillaceae</taxon>
        <taxon>Psychrobacillus</taxon>
    </lineage>
</organism>
<reference evidence="2" key="1">
    <citation type="submission" date="2016-10" db="EMBL/GenBank/DDBJ databases">
        <authorList>
            <person name="Varghese N."/>
            <person name="Submissions S."/>
        </authorList>
    </citation>
    <scope>NUCLEOTIDE SEQUENCE [LARGE SCALE GENOMIC DNA]</scope>
    <source>
        <strain evidence="2">DSM 11706</strain>
    </source>
</reference>
<dbReference type="Proteomes" id="UP000198734">
    <property type="component" value="Unassembled WGS sequence"/>
</dbReference>
<evidence type="ECO:0000313" key="1">
    <source>
        <dbReference type="EMBL" id="SFQ10138.1"/>
    </source>
</evidence>
<accession>A0A1I5VRF2</accession>
<evidence type="ECO:0000313" key="2">
    <source>
        <dbReference type="Proteomes" id="UP000198734"/>
    </source>
</evidence>